<dbReference type="PROSITE" id="PS50846">
    <property type="entry name" value="HMA_2"/>
    <property type="match status" value="1"/>
</dbReference>
<dbReference type="AlphaFoldDB" id="A0A9P0AJD3"/>
<dbReference type="SUPFAM" id="SSF49329">
    <property type="entry name" value="Cu,Zn superoxide dismutase-like"/>
    <property type="match status" value="1"/>
</dbReference>
<evidence type="ECO:0000313" key="7">
    <source>
        <dbReference type="Proteomes" id="UP001152759"/>
    </source>
</evidence>
<dbReference type="GO" id="GO:0005507">
    <property type="term" value="F:copper ion binding"/>
    <property type="evidence" value="ECO:0007669"/>
    <property type="project" value="InterPro"/>
</dbReference>
<dbReference type="Pfam" id="PF00403">
    <property type="entry name" value="HMA"/>
    <property type="match status" value="1"/>
</dbReference>
<feature type="domain" description="HMA" evidence="5">
    <location>
        <begin position="3"/>
        <end position="66"/>
    </location>
</feature>
<dbReference type="Proteomes" id="UP001152759">
    <property type="component" value="Chromosome 8"/>
</dbReference>
<dbReference type="InterPro" id="IPR036163">
    <property type="entry name" value="HMA_dom_sf"/>
</dbReference>
<dbReference type="InterPro" id="IPR001424">
    <property type="entry name" value="SOD_Cu_Zn_dom"/>
</dbReference>
<protein>
    <recommendedName>
        <fullName evidence="3">Superoxide dismutase copper chaperone</fullName>
    </recommendedName>
</protein>
<dbReference type="GO" id="GO:0006801">
    <property type="term" value="P:superoxide metabolic process"/>
    <property type="evidence" value="ECO:0007669"/>
    <property type="project" value="InterPro"/>
</dbReference>
<feature type="compositionally biased region" description="Basic and acidic residues" evidence="4">
    <location>
        <begin position="261"/>
        <end position="270"/>
    </location>
</feature>
<feature type="region of interest" description="Disordered" evidence="4">
    <location>
        <begin position="250"/>
        <end position="278"/>
    </location>
</feature>
<dbReference type="Pfam" id="PF00080">
    <property type="entry name" value="Sod_Cu"/>
    <property type="match status" value="1"/>
</dbReference>
<keyword evidence="7" id="KW-1185">Reference proteome</keyword>
<dbReference type="SUPFAM" id="SSF55008">
    <property type="entry name" value="HMA, heavy metal-associated domain"/>
    <property type="match status" value="1"/>
</dbReference>
<dbReference type="Gene3D" id="2.60.40.200">
    <property type="entry name" value="Superoxide dismutase, copper/zinc binding domain"/>
    <property type="match status" value="1"/>
</dbReference>
<dbReference type="PANTHER" id="PTHR10003">
    <property type="entry name" value="SUPEROXIDE DISMUTASE CU-ZN -RELATED"/>
    <property type="match status" value="1"/>
</dbReference>
<evidence type="ECO:0000259" key="5">
    <source>
        <dbReference type="PROSITE" id="PS50846"/>
    </source>
</evidence>
<name>A0A9P0AJD3_BEMTA</name>
<proteinExistence type="inferred from homology"/>
<dbReference type="CDD" id="cd00371">
    <property type="entry name" value="HMA"/>
    <property type="match status" value="1"/>
</dbReference>
<comment type="similarity">
    <text evidence="2">In the C-terminal section; belongs to the Cu-Zn superoxide dismutase family.</text>
</comment>
<sequence length="278" mass="29781">MVLSTVEFAVNLSCDSCVKNVKNQLEGVEGIENVKISLENQSVVLNTALPSFEVQRLIEQTGKQAVLKGYGSEERNLGSAVAQLAGESGFSSGILKGVVRFVQSDAKTCVVEGTIDGLTPGSHNLQVHECGDISKGCDSVGDIFNPGSEPLTQESKELNKRLAGDLGKIQANAEGRAEFRFEDSLLKVWDIIGRSLVIAKSMNDGLEDLSQSDSEQRRLACAIIARSAGLFENTKKICACDGVSIWDERNRPLTGPGRQSETSKTDRKIDGISSCSVG</sequence>
<gene>
    <name evidence="6" type="ORF">BEMITA_LOCUS12430</name>
</gene>
<dbReference type="Gene3D" id="3.30.70.100">
    <property type="match status" value="1"/>
</dbReference>
<comment type="cofactor">
    <cofactor evidence="1">
        <name>Cu(2+)</name>
        <dbReference type="ChEBI" id="CHEBI:29036"/>
    </cofactor>
</comment>
<dbReference type="KEGG" id="btab:109037220"/>
<dbReference type="EMBL" id="OU963869">
    <property type="protein sequence ID" value="CAH0394093.1"/>
    <property type="molecule type" value="Genomic_DNA"/>
</dbReference>
<evidence type="ECO:0000256" key="2">
    <source>
        <dbReference type="ARBA" id="ARBA00025798"/>
    </source>
</evidence>
<evidence type="ECO:0000256" key="4">
    <source>
        <dbReference type="SAM" id="MobiDB-lite"/>
    </source>
</evidence>
<evidence type="ECO:0000313" key="6">
    <source>
        <dbReference type="EMBL" id="CAH0394093.1"/>
    </source>
</evidence>
<evidence type="ECO:0000256" key="3">
    <source>
        <dbReference type="ARBA" id="ARBA00032899"/>
    </source>
</evidence>
<accession>A0A9P0AJD3</accession>
<organism evidence="6 7">
    <name type="scientific">Bemisia tabaci</name>
    <name type="common">Sweetpotato whitefly</name>
    <name type="synonym">Aleurodes tabaci</name>
    <dbReference type="NCBI Taxonomy" id="7038"/>
    <lineage>
        <taxon>Eukaryota</taxon>
        <taxon>Metazoa</taxon>
        <taxon>Ecdysozoa</taxon>
        <taxon>Arthropoda</taxon>
        <taxon>Hexapoda</taxon>
        <taxon>Insecta</taxon>
        <taxon>Pterygota</taxon>
        <taxon>Neoptera</taxon>
        <taxon>Paraneoptera</taxon>
        <taxon>Hemiptera</taxon>
        <taxon>Sternorrhyncha</taxon>
        <taxon>Aleyrodoidea</taxon>
        <taxon>Aleyrodidae</taxon>
        <taxon>Aleyrodinae</taxon>
        <taxon>Bemisia</taxon>
    </lineage>
</organism>
<reference evidence="6" key="1">
    <citation type="submission" date="2021-12" db="EMBL/GenBank/DDBJ databases">
        <authorList>
            <person name="King R."/>
        </authorList>
    </citation>
    <scope>NUCLEOTIDE SEQUENCE</scope>
</reference>
<dbReference type="InterPro" id="IPR006121">
    <property type="entry name" value="HMA_dom"/>
</dbReference>
<evidence type="ECO:0000256" key="1">
    <source>
        <dbReference type="ARBA" id="ARBA00001973"/>
    </source>
</evidence>
<dbReference type="InterPro" id="IPR036423">
    <property type="entry name" value="SOD-like_Cu/Zn_dom_sf"/>
</dbReference>
<dbReference type="InterPro" id="IPR024134">
    <property type="entry name" value="SOD_Cu/Zn_/chaperone"/>
</dbReference>